<proteinExistence type="predicted"/>
<sequence>MSLMSHAVQHYRKLPAPTTRSIRTERDLPVPMRDGTRLLADRWAPRRGPEGLPTALVRTPYEHRGLHDRTIARPLAERGFQVISVAMRAGAGGAADPLRKEYEDGLDVIAWIIAQPWFGGSLVPAGPNHLGGAQWAVAADAPPQVKAMVPAAASMAADVLPDFSVPASLVGGWYDAFLPGQVRDFAALQAAGRHPRLTIGPWAHDDTARAAVAETLDFALPLALGRIPAERAAVRLYVMGEEAWRDFDSWPPQGYKEKRVLLGADGSLSVKHREGTVGFRYDPDDPTPTLGGHGIDRAGKADNIWLEARPDVLTFTTDVLTRDFEVVGHVNAAIRFRSTRPTANVFVRLCDVDPLGRSWNVCDGLTRVTEATEAQTVPVDLWPTAYRFATGHRIRVQVSSGDVPDRHGRGADLDAADQEVHCGGDHPSTITLPIRPAA</sequence>
<dbReference type="GO" id="GO:0008239">
    <property type="term" value="F:dipeptidyl-peptidase activity"/>
    <property type="evidence" value="ECO:0007669"/>
    <property type="project" value="InterPro"/>
</dbReference>
<dbReference type="SUPFAM" id="SSF49785">
    <property type="entry name" value="Galactose-binding domain-like"/>
    <property type="match status" value="1"/>
</dbReference>
<dbReference type="Proteomes" id="UP000198949">
    <property type="component" value="Unassembled WGS sequence"/>
</dbReference>
<evidence type="ECO:0000259" key="2">
    <source>
        <dbReference type="SMART" id="SM00939"/>
    </source>
</evidence>
<keyword evidence="1 3" id="KW-0378">Hydrolase</keyword>
<gene>
    <name evidence="3" type="ORF">SAMN05216270_101303</name>
</gene>
<evidence type="ECO:0000256" key="1">
    <source>
        <dbReference type="ARBA" id="ARBA00022801"/>
    </source>
</evidence>
<dbReference type="EMBL" id="FNAD01000001">
    <property type="protein sequence ID" value="SDC99757.1"/>
    <property type="molecule type" value="Genomic_DNA"/>
</dbReference>
<dbReference type="Pfam" id="PF08530">
    <property type="entry name" value="PepX_C"/>
    <property type="match status" value="1"/>
</dbReference>
<organism evidence="3 4">
    <name type="scientific">Glycomyces harbinensis</name>
    <dbReference type="NCBI Taxonomy" id="58114"/>
    <lineage>
        <taxon>Bacteria</taxon>
        <taxon>Bacillati</taxon>
        <taxon>Actinomycetota</taxon>
        <taxon>Actinomycetes</taxon>
        <taxon>Glycomycetales</taxon>
        <taxon>Glycomycetaceae</taxon>
        <taxon>Glycomyces</taxon>
    </lineage>
</organism>
<protein>
    <submittedName>
        <fullName evidence="3">Putative hydrolase, CocE/NonD family</fullName>
    </submittedName>
</protein>
<reference evidence="4" key="1">
    <citation type="submission" date="2016-10" db="EMBL/GenBank/DDBJ databases">
        <authorList>
            <person name="Varghese N."/>
            <person name="Submissions S."/>
        </authorList>
    </citation>
    <scope>NUCLEOTIDE SEQUENCE [LARGE SCALE GENOMIC DNA]</scope>
    <source>
        <strain evidence="4">CGMCC 4.3516</strain>
    </source>
</reference>
<feature type="domain" description="Xaa-Pro dipeptidyl-peptidase C-terminal" evidence="2">
    <location>
        <begin position="224"/>
        <end position="431"/>
    </location>
</feature>
<accession>A0A1G6R6T7</accession>
<dbReference type="InterPro" id="IPR029058">
    <property type="entry name" value="AB_hydrolase_fold"/>
</dbReference>
<name>A0A1G6R6T7_9ACTN</name>
<dbReference type="Pfam" id="PF02129">
    <property type="entry name" value="Peptidase_S15"/>
    <property type="match status" value="1"/>
</dbReference>
<keyword evidence="4" id="KW-1185">Reference proteome</keyword>
<dbReference type="InterPro" id="IPR008979">
    <property type="entry name" value="Galactose-bd-like_sf"/>
</dbReference>
<dbReference type="InterPro" id="IPR013736">
    <property type="entry name" value="Xaa-Pro_dipept_C"/>
</dbReference>
<dbReference type="AlphaFoldDB" id="A0A1G6R6T7"/>
<dbReference type="OrthoDB" id="5240615at2"/>
<dbReference type="SMART" id="SM00939">
    <property type="entry name" value="PepX_C"/>
    <property type="match status" value="1"/>
</dbReference>
<dbReference type="STRING" id="58114.SAMN05216270_101303"/>
<evidence type="ECO:0000313" key="3">
    <source>
        <dbReference type="EMBL" id="SDC99757.1"/>
    </source>
</evidence>
<dbReference type="Gene3D" id="2.60.120.260">
    <property type="entry name" value="Galactose-binding domain-like"/>
    <property type="match status" value="1"/>
</dbReference>
<dbReference type="SUPFAM" id="SSF53474">
    <property type="entry name" value="alpha/beta-Hydrolases"/>
    <property type="match status" value="1"/>
</dbReference>
<dbReference type="NCBIfam" id="TIGR00976">
    <property type="entry name" value="CocE_NonD"/>
    <property type="match status" value="2"/>
</dbReference>
<dbReference type="InterPro" id="IPR000383">
    <property type="entry name" value="Xaa-Pro-like_dom"/>
</dbReference>
<dbReference type="Gene3D" id="3.40.50.1820">
    <property type="entry name" value="alpha/beta hydrolase"/>
    <property type="match status" value="1"/>
</dbReference>
<dbReference type="InterPro" id="IPR005674">
    <property type="entry name" value="CocE/Ser_esterase"/>
</dbReference>
<evidence type="ECO:0000313" key="4">
    <source>
        <dbReference type="Proteomes" id="UP000198949"/>
    </source>
</evidence>